<sequence length="74" mass="7419">MVVCHCLALNDRTIRELCTDGPVTVDDVVAQCGAGGRCGGCRPTIEALLAEHQGLATPVELVGAGSAARVASAA</sequence>
<dbReference type="EMBL" id="JADJZA010000011">
    <property type="protein sequence ID" value="MBK9299015.1"/>
    <property type="molecule type" value="Genomic_DNA"/>
</dbReference>
<proteinExistence type="predicted"/>
<evidence type="ECO:0000313" key="2">
    <source>
        <dbReference type="EMBL" id="MBK9299015.1"/>
    </source>
</evidence>
<protein>
    <submittedName>
        <fullName evidence="2">(2Fe-2S)-binding protein</fullName>
    </submittedName>
</protein>
<evidence type="ECO:0000313" key="3">
    <source>
        <dbReference type="Proteomes" id="UP000727993"/>
    </source>
</evidence>
<organism evidence="2 3">
    <name type="scientific">Candidatus Neomicrothrix subdominans</name>
    <dbReference type="NCBI Taxonomy" id="2954438"/>
    <lineage>
        <taxon>Bacteria</taxon>
        <taxon>Bacillati</taxon>
        <taxon>Actinomycetota</taxon>
        <taxon>Acidimicrobiia</taxon>
        <taxon>Acidimicrobiales</taxon>
        <taxon>Microthrixaceae</taxon>
        <taxon>Candidatus Neomicrothrix</taxon>
    </lineage>
</organism>
<dbReference type="InterPro" id="IPR041854">
    <property type="entry name" value="BFD-like_2Fe2S-bd_dom_sf"/>
</dbReference>
<reference evidence="2 3" key="1">
    <citation type="submission" date="2020-10" db="EMBL/GenBank/DDBJ databases">
        <title>Connecting structure to function with the recovery of over 1000 high-quality activated sludge metagenome-assembled genomes encoding full-length rRNA genes using long-read sequencing.</title>
        <authorList>
            <person name="Singleton C.M."/>
            <person name="Petriglieri F."/>
            <person name="Kristensen J.M."/>
            <person name="Kirkegaard R.H."/>
            <person name="Michaelsen T.Y."/>
            <person name="Andersen M.H."/>
            <person name="Karst S.M."/>
            <person name="Dueholm M.S."/>
            <person name="Nielsen P.H."/>
            <person name="Albertsen M."/>
        </authorList>
    </citation>
    <scope>NUCLEOTIDE SEQUENCE [LARGE SCALE GENOMIC DNA]</scope>
    <source>
        <strain evidence="2">Lyne_18-Q3-R50-59_MAXAC.006</strain>
    </source>
</reference>
<feature type="domain" description="BFD-like [2Fe-2S]-binding" evidence="1">
    <location>
        <begin position="2"/>
        <end position="51"/>
    </location>
</feature>
<dbReference type="InterPro" id="IPR007419">
    <property type="entry name" value="BFD-like_2Fe2S-bd_dom"/>
</dbReference>
<accession>A0A936NEU0</accession>
<name>A0A936NEU0_9ACTN</name>
<dbReference type="Gene3D" id="1.10.10.1100">
    <property type="entry name" value="BFD-like [2Fe-2S]-binding domain"/>
    <property type="match status" value="1"/>
</dbReference>
<comment type="caution">
    <text evidence="2">The sequence shown here is derived from an EMBL/GenBank/DDBJ whole genome shotgun (WGS) entry which is preliminary data.</text>
</comment>
<evidence type="ECO:0000259" key="1">
    <source>
        <dbReference type="Pfam" id="PF04324"/>
    </source>
</evidence>
<dbReference type="AlphaFoldDB" id="A0A936NEU0"/>
<dbReference type="Pfam" id="PF04324">
    <property type="entry name" value="Fer2_BFD"/>
    <property type="match status" value="1"/>
</dbReference>
<dbReference type="Proteomes" id="UP000727993">
    <property type="component" value="Unassembled WGS sequence"/>
</dbReference>
<gene>
    <name evidence="2" type="ORF">IPN02_19755</name>
</gene>